<keyword evidence="13" id="KW-1185">Reference proteome</keyword>
<comment type="similarity">
    <text evidence="2 10">Belongs to the binding-protein-dependent transport system permease family. MalFG subfamily.</text>
</comment>
<dbReference type="GO" id="GO:0015423">
    <property type="term" value="F:ABC-type maltose transporter activity"/>
    <property type="evidence" value="ECO:0007669"/>
    <property type="project" value="TreeGrafter"/>
</dbReference>
<evidence type="ECO:0000313" key="13">
    <source>
        <dbReference type="Proteomes" id="UP000184038"/>
    </source>
</evidence>
<dbReference type="SUPFAM" id="SSF160964">
    <property type="entry name" value="MalF N-terminal region-like"/>
    <property type="match status" value="1"/>
</dbReference>
<dbReference type="GO" id="GO:1990060">
    <property type="term" value="C:maltose transport complex"/>
    <property type="evidence" value="ECO:0007669"/>
    <property type="project" value="TreeGrafter"/>
</dbReference>
<feature type="transmembrane region" description="Helical" evidence="9">
    <location>
        <begin position="137"/>
        <end position="164"/>
    </location>
</feature>
<dbReference type="SUPFAM" id="SSF161098">
    <property type="entry name" value="MetI-like"/>
    <property type="match status" value="1"/>
</dbReference>
<dbReference type="PROSITE" id="PS50928">
    <property type="entry name" value="ABC_TM1"/>
    <property type="match status" value="1"/>
</dbReference>
<feature type="transmembrane region" description="Helical" evidence="9">
    <location>
        <begin position="409"/>
        <end position="429"/>
    </location>
</feature>
<keyword evidence="3 9" id="KW-0813">Transport</keyword>
<evidence type="ECO:0000256" key="1">
    <source>
        <dbReference type="ARBA" id="ARBA00004651"/>
    </source>
</evidence>
<protein>
    <recommendedName>
        <fullName evidence="10">Maltose/maltodextrin transport system permease protein</fullName>
    </recommendedName>
</protein>
<evidence type="ECO:0000256" key="8">
    <source>
        <dbReference type="ARBA" id="ARBA00023136"/>
    </source>
</evidence>
<feature type="transmembrane region" description="Helical" evidence="9">
    <location>
        <begin position="12"/>
        <end position="31"/>
    </location>
</feature>
<dbReference type="PANTHER" id="PTHR47314:SF1">
    <property type="entry name" value="MALTOSE_MALTODEXTRIN TRANSPORT SYSTEM PERMEASE PROTEIN MALF"/>
    <property type="match status" value="1"/>
</dbReference>
<evidence type="ECO:0000259" key="11">
    <source>
        <dbReference type="PROSITE" id="PS50928"/>
    </source>
</evidence>
<feature type="transmembrane region" description="Helical" evidence="9">
    <location>
        <begin position="291"/>
        <end position="313"/>
    </location>
</feature>
<dbReference type="Pfam" id="PF00528">
    <property type="entry name" value="BPD_transp_1"/>
    <property type="match status" value="1"/>
</dbReference>
<dbReference type="STRING" id="1120996.SAMN02746066_03466"/>
<dbReference type="Proteomes" id="UP000184038">
    <property type="component" value="Unassembled WGS sequence"/>
</dbReference>
<comment type="subcellular location">
    <subcellularLocation>
        <location evidence="1 9">Cell membrane</location>
        <topology evidence="1 9">Multi-pass membrane protein</topology>
    </subcellularLocation>
</comment>
<feature type="transmembrane region" description="Helical" evidence="9">
    <location>
        <begin position="38"/>
        <end position="59"/>
    </location>
</feature>
<dbReference type="RefSeq" id="WP_073289662.1">
    <property type="nucleotide sequence ID" value="NZ_FRCP01000018.1"/>
</dbReference>
<feature type="transmembrane region" description="Helical" evidence="9">
    <location>
        <begin position="203"/>
        <end position="227"/>
    </location>
</feature>
<organism evidence="12 13">
    <name type="scientific">Anaerosporobacter mobilis DSM 15930</name>
    <dbReference type="NCBI Taxonomy" id="1120996"/>
    <lineage>
        <taxon>Bacteria</taxon>
        <taxon>Bacillati</taxon>
        <taxon>Bacillota</taxon>
        <taxon>Clostridia</taxon>
        <taxon>Lachnospirales</taxon>
        <taxon>Lachnospiraceae</taxon>
        <taxon>Anaerosporobacter</taxon>
    </lineage>
</organism>
<reference evidence="12 13" key="1">
    <citation type="submission" date="2016-11" db="EMBL/GenBank/DDBJ databases">
        <authorList>
            <person name="Jaros S."/>
            <person name="Januszkiewicz K."/>
            <person name="Wedrychowicz H."/>
        </authorList>
    </citation>
    <scope>NUCLEOTIDE SEQUENCE [LARGE SCALE GENOMIC DNA]</scope>
    <source>
        <strain evidence="12 13">DSM 15930</strain>
    </source>
</reference>
<evidence type="ECO:0000256" key="9">
    <source>
        <dbReference type="RuleBase" id="RU363032"/>
    </source>
</evidence>
<dbReference type="CDD" id="cd06261">
    <property type="entry name" value="TM_PBP2"/>
    <property type="match status" value="1"/>
</dbReference>
<dbReference type="InterPro" id="IPR000515">
    <property type="entry name" value="MetI-like"/>
</dbReference>
<dbReference type="PANTHER" id="PTHR47314">
    <property type="entry name" value="MALTOSE/MALTODEXTRIN TRANSPORT SYSTEM PERMEASE PROTEIN MALF"/>
    <property type="match status" value="1"/>
</dbReference>
<keyword evidence="7 9" id="KW-1133">Transmembrane helix</keyword>
<evidence type="ECO:0000256" key="6">
    <source>
        <dbReference type="ARBA" id="ARBA00022692"/>
    </source>
</evidence>
<dbReference type="AlphaFoldDB" id="A0A1M7LWP0"/>
<evidence type="ECO:0000256" key="10">
    <source>
        <dbReference type="RuleBase" id="RU367050"/>
    </source>
</evidence>
<evidence type="ECO:0000256" key="5">
    <source>
        <dbReference type="ARBA" id="ARBA00022597"/>
    </source>
</evidence>
<feature type="domain" description="ABC transmembrane type-1" evidence="11">
    <location>
        <begin position="204"/>
        <end position="428"/>
    </location>
</feature>
<accession>A0A1M7LWP0</accession>
<comment type="function">
    <text evidence="10">Part of the ABC transporter complex MalEFGK involved in maltose/maltodextrin import. Probably responsible for the translocation of the substrate across the membrane.</text>
</comment>
<dbReference type="OrthoDB" id="9778687at2"/>
<dbReference type="GO" id="GO:0042956">
    <property type="term" value="P:maltodextrin transmembrane transport"/>
    <property type="evidence" value="ECO:0007669"/>
    <property type="project" value="TreeGrafter"/>
</dbReference>
<keyword evidence="5 10" id="KW-0762">Sugar transport</keyword>
<dbReference type="InterPro" id="IPR035906">
    <property type="entry name" value="MetI-like_sf"/>
</dbReference>
<gene>
    <name evidence="12" type="ORF">SAMN02746066_03466</name>
</gene>
<feature type="transmembrane region" description="Helical" evidence="9">
    <location>
        <begin position="79"/>
        <end position="102"/>
    </location>
</feature>
<evidence type="ECO:0000256" key="2">
    <source>
        <dbReference type="ARBA" id="ARBA00009047"/>
    </source>
</evidence>
<evidence type="ECO:0000256" key="7">
    <source>
        <dbReference type="ARBA" id="ARBA00022989"/>
    </source>
</evidence>
<keyword evidence="8 9" id="KW-0472">Membrane</keyword>
<keyword evidence="6 9" id="KW-0812">Transmembrane</keyword>
<dbReference type="EMBL" id="FRCP01000018">
    <property type="protein sequence ID" value="SHM82666.1"/>
    <property type="molecule type" value="Genomic_DNA"/>
</dbReference>
<proteinExistence type="inferred from homology"/>
<evidence type="ECO:0000256" key="3">
    <source>
        <dbReference type="ARBA" id="ARBA00022448"/>
    </source>
</evidence>
<keyword evidence="4 10" id="KW-1003">Cell membrane</keyword>
<feature type="transmembrane region" description="Helical" evidence="9">
    <location>
        <begin position="239"/>
        <end position="259"/>
    </location>
</feature>
<dbReference type="Gene3D" id="1.10.3720.10">
    <property type="entry name" value="MetI-like"/>
    <property type="match status" value="1"/>
</dbReference>
<name>A0A1M7LWP0_9FIRM</name>
<evidence type="ECO:0000313" key="12">
    <source>
        <dbReference type="EMBL" id="SHM82666.1"/>
    </source>
</evidence>
<evidence type="ECO:0000256" key="4">
    <source>
        <dbReference type="ARBA" id="ARBA00022475"/>
    </source>
</evidence>
<sequence>MNTTLKPDGSSKAKVLITSIIFMGLSHILYFKQYVKGLLFSLVEIIGICLTPFFIHKIYNLITLGFPQPDLPVKQRSNSIFMLIDGIMILAVIAIFIVIYIVSVRNAMDEYKDFCLTGVLREKKGAMRSVKGKTFPLLALSPAVLLVLFFVVVPLVFSACVAFTNYAAPDHIPPNNTVDWVGLENFTTMFGGETTWTSAFGRVAVWTIIWGFLATITCYAGGLIMAVVLHESKIKIKPVFRSIFILPYAIPTVVSMLVWKNLLNGSFGIVNRTLMELGLIEKTIPWLSDLWLARFVCVMINLWAGFSYFMLLIMGNMTAISPDIYEAAKIDGANKFYMFRKITLPLVLFQTTPLIIMSLTHNINNFGAIYFLTGGLPKVADSTLTSAGGTDILVTWIYQLTVTLMKYNYASVLAVVIFIVLAPLAIWSFRNTKSFKEGEV</sequence>